<evidence type="ECO:0000313" key="2">
    <source>
        <dbReference type="Proteomes" id="UP001651158"/>
    </source>
</evidence>
<dbReference type="EMBL" id="JAKROA010000022">
    <property type="protein sequence ID" value="KAL5102952.1"/>
    <property type="molecule type" value="Genomic_DNA"/>
</dbReference>
<sequence>MEGRLSVLPLQHSLPSFTVCLTNTHEEELQSPLSSPSCPILKAITARNITPSTCMHSNSSSHQPIRSTLTLHSTPSTLLHIITSPSTVFACTPLHRYTVALQHHNTLITSQLRLKDIQCERLASTTCHTHCSSTHKHHPVYETLPTPSVPVLVLLFTHTPSTTNVQFAFIPHSQ</sequence>
<dbReference type="Proteomes" id="UP001651158">
    <property type="component" value="Unassembled WGS sequence"/>
</dbReference>
<protein>
    <submittedName>
        <fullName evidence="1">Uncharacterized protein</fullName>
    </submittedName>
</protein>
<keyword evidence="2" id="KW-1185">Reference proteome</keyword>
<comment type="caution">
    <text evidence="1">The sequence shown here is derived from an EMBL/GenBank/DDBJ whole genome shotgun (WGS) entry which is preliminary data.</text>
</comment>
<reference evidence="1 2" key="1">
    <citation type="journal article" date="2022" name="Front. Cell. Infect. Microbiol.">
        <title>The Genomes of Two Strains of Taenia crassiceps the Animal Model for the Study of Human Cysticercosis.</title>
        <authorList>
            <person name="Bobes R.J."/>
            <person name="Estrada K."/>
            <person name="Rios-Valencia D.G."/>
            <person name="Calderon-Gallegos A."/>
            <person name="de la Torre P."/>
            <person name="Carrero J.C."/>
            <person name="Sanchez-Flores A."/>
            <person name="Laclette J.P."/>
        </authorList>
    </citation>
    <scope>NUCLEOTIDE SEQUENCE [LARGE SCALE GENOMIC DNA]</scope>
    <source>
        <strain evidence="1">WFUcys</strain>
    </source>
</reference>
<organism evidence="1 2">
    <name type="scientific">Taenia crassiceps</name>
    <dbReference type="NCBI Taxonomy" id="6207"/>
    <lineage>
        <taxon>Eukaryota</taxon>
        <taxon>Metazoa</taxon>
        <taxon>Spiralia</taxon>
        <taxon>Lophotrochozoa</taxon>
        <taxon>Platyhelminthes</taxon>
        <taxon>Cestoda</taxon>
        <taxon>Eucestoda</taxon>
        <taxon>Cyclophyllidea</taxon>
        <taxon>Taeniidae</taxon>
        <taxon>Taenia</taxon>
    </lineage>
</organism>
<accession>A0ABR4Q067</accession>
<gene>
    <name evidence="1" type="ORF">TcWFU_005175</name>
</gene>
<name>A0ABR4Q067_9CEST</name>
<evidence type="ECO:0000313" key="1">
    <source>
        <dbReference type="EMBL" id="KAL5102952.1"/>
    </source>
</evidence>
<proteinExistence type="predicted"/>